<evidence type="ECO:0000256" key="1">
    <source>
        <dbReference type="SAM" id="Phobius"/>
    </source>
</evidence>
<dbReference type="Proteomes" id="UP000011087">
    <property type="component" value="Unassembled WGS sequence"/>
</dbReference>
<keyword evidence="1" id="KW-0472">Membrane</keyword>
<sequence>MLDNLFIFPGKDPMWGRSFLHVLISLLVIMLAVLIVTYFLEKRKDETGEHPLDNWIQSLREAWQTLSTTCADWWQQTFSRNGTEAQPIV</sequence>
<dbReference type="AlphaFoldDB" id="L1I7W0"/>
<dbReference type="HOGENOM" id="CLU_2459476_0_0_1"/>
<reference evidence="3" key="3">
    <citation type="submission" date="2015-06" db="UniProtKB">
        <authorList>
            <consortium name="EnsemblProtists"/>
        </authorList>
    </citation>
    <scope>IDENTIFICATION</scope>
</reference>
<proteinExistence type="predicted"/>
<dbReference type="RefSeq" id="XP_005818969.1">
    <property type="nucleotide sequence ID" value="XM_005818912.1"/>
</dbReference>
<reference evidence="4" key="2">
    <citation type="submission" date="2012-11" db="EMBL/GenBank/DDBJ databases">
        <authorList>
            <person name="Kuo A."/>
            <person name="Curtis B.A."/>
            <person name="Tanifuji G."/>
            <person name="Burki F."/>
            <person name="Gruber A."/>
            <person name="Irimia M."/>
            <person name="Maruyama S."/>
            <person name="Arias M.C."/>
            <person name="Ball S.G."/>
            <person name="Gile G.H."/>
            <person name="Hirakawa Y."/>
            <person name="Hopkins J.F."/>
            <person name="Rensing S.A."/>
            <person name="Schmutz J."/>
            <person name="Symeonidi A."/>
            <person name="Elias M."/>
            <person name="Eveleigh R.J."/>
            <person name="Herman E.K."/>
            <person name="Klute M.J."/>
            <person name="Nakayama T."/>
            <person name="Obornik M."/>
            <person name="Reyes-Prieto A."/>
            <person name="Armbrust E.V."/>
            <person name="Aves S.J."/>
            <person name="Beiko R.G."/>
            <person name="Coutinho P."/>
            <person name="Dacks J.B."/>
            <person name="Durnford D.G."/>
            <person name="Fast N.M."/>
            <person name="Green B.R."/>
            <person name="Grisdale C."/>
            <person name="Hempe F."/>
            <person name="Henrissat B."/>
            <person name="Hoppner M.P."/>
            <person name="Ishida K.-I."/>
            <person name="Kim E."/>
            <person name="Koreny L."/>
            <person name="Kroth P.G."/>
            <person name="Liu Y."/>
            <person name="Malik S.-B."/>
            <person name="Maier U.G."/>
            <person name="McRose D."/>
            <person name="Mock T."/>
            <person name="Neilson J.A."/>
            <person name="Onodera N.T."/>
            <person name="Poole A.M."/>
            <person name="Pritham E.J."/>
            <person name="Richards T.A."/>
            <person name="Rocap G."/>
            <person name="Roy S.W."/>
            <person name="Sarai C."/>
            <person name="Schaack S."/>
            <person name="Shirato S."/>
            <person name="Slamovits C.H."/>
            <person name="Spencer D.F."/>
            <person name="Suzuki S."/>
            <person name="Worden A.Z."/>
            <person name="Zauner S."/>
            <person name="Barry K."/>
            <person name="Bell C."/>
            <person name="Bharti A.K."/>
            <person name="Crow J.A."/>
            <person name="Grimwood J."/>
            <person name="Kramer R."/>
            <person name="Lindquist E."/>
            <person name="Lucas S."/>
            <person name="Salamov A."/>
            <person name="McFadden G.I."/>
            <person name="Lane C.E."/>
            <person name="Keeling P.J."/>
            <person name="Gray M.W."/>
            <person name="Grigoriev I.V."/>
            <person name="Archibald J.M."/>
        </authorList>
    </citation>
    <scope>NUCLEOTIDE SEQUENCE</scope>
    <source>
        <strain evidence="4">CCMP2712</strain>
    </source>
</reference>
<protein>
    <submittedName>
        <fullName evidence="2 3">Uncharacterized protein</fullName>
    </submittedName>
</protein>
<gene>
    <name evidence="2" type="ORF">GUITHDRAFT_121836</name>
</gene>
<dbReference type="KEGG" id="gtt:GUITHDRAFT_121836"/>
<dbReference type="EMBL" id="JH993220">
    <property type="protein sequence ID" value="EKX31989.1"/>
    <property type="molecule type" value="Genomic_DNA"/>
</dbReference>
<keyword evidence="1" id="KW-1133">Transmembrane helix</keyword>
<dbReference type="EnsemblProtists" id="EKX31989">
    <property type="protein sequence ID" value="EKX31989"/>
    <property type="gene ID" value="GUITHDRAFT_121836"/>
</dbReference>
<evidence type="ECO:0000313" key="2">
    <source>
        <dbReference type="EMBL" id="EKX31989.1"/>
    </source>
</evidence>
<evidence type="ECO:0000313" key="4">
    <source>
        <dbReference type="Proteomes" id="UP000011087"/>
    </source>
</evidence>
<dbReference type="PaxDb" id="55529-EKX31989"/>
<accession>L1I7W0</accession>
<organism evidence="2">
    <name type="scientific">Guillardia theta (strain CCMP2712)</name>
    <name type="common">Cryptophyte</name>
    <dbReference type="NCBI Taxonomy" id="905079"/>
    <lineage>
        <taxon>Eukaryota</taxon>
        <taxon>Cryptophyceae</taxon>
        <taxon>Pyrenomonadales</taxon>
        <taxon>Geminigeraceae</taxon>
        <taxon>Guillardia</taxon>
    </lineage>
</organism>
<name>L1I7W0_GUITC</name>
<reference evidence="2 4" key="1">
    <citation type="journal article" date="2012" name="Nature">
        <title>Algal genomes reveal evolutionary mosaicism and the fate of nucleomorphs.</title>
        <authorList>
            <consortium name="DOE Joint Genome Institute"/>
            <person name="Curtis B.A."/>
            <person name="Tanifuji G."/>
            <person name="Burki F."/>
            <person name="Gruber A."/>
            <person name="Irimia M."/>
            <person name="Maruyama S."/>
            <person name="Arias M.C."/>
            <person name="Ball S.G."/>
            <person name="Gile G.H."/>
            <person name="Hirakawa Y."/>
            <person name="Hopkins J.F."/>
            <person name="Kuo A."/>
            <person name="Rensing S.A."/>
            <person name="Schmutz J."/>
            <person name="Symeonidi A."/>
            <person name="Elias M."/>
            <person name="Eveleigh R.J."/>
            <person name="Herman E.K."/>
            <person name="Klute M.J."/>
            <person name="Nakayama T."/>
            <person name="Obornik M."/>
            <person name="Reyes-Prieto A."/>
            <person name="Armbrust E.V."/>
            <person name="Aves S.J."/>
            <person name="Beiko R.G."/>
            <person name="Coutinho P."/>
            <person name="Dacks J.B."/>
            <person name="Durnford D.G."/>
            <person name="Fast N.M."/>
            <person name="Green B.R."/>
            <person name="Grisdale C.J."/>
            <person name="Hempel F."/>
            <person name="Henrissat B."/>
            <person name="Hoppner M.P."/>
            <person name="Ishida K."/>
            <person name="Kim E."/>
            <person name="Koreny L."/>
            <person name="Kroth P.G."/>
            <person name="Liu Y."/>
            <person name="Malik S.B."/>
            <person name="Maier U.G."/>
            <person name="McRose D."/>
            <person name="Mock T."/>
            <person name="Neilson J.A."/>
            <person name="Onodera N.T."/>
            <person name="Poole A.M."/>
            <person name="Pritham E.J."/>
            <person name="Richards T.A."/>
            <person name="Rocap G."/>
            <person name="Roy S.W."/>
            <person name="Sarai C."/>
            <person name="Schaack S."/>
            <person name="Shirato S."/>
            <person name="Slamovits C.H."/>
            <person name="Spencer D.F."/>
            <person name="Suzuki S."/>
            <person name="Worden A.Z."/>
            <person name="Zauner S."/>
            <person name="Barry K."/>
            <person name="Bell C."/>
            <person name="Bharti A.K."/>
            <person name="Crow J.A."/>
            <person name="Grimwood J."/>
            <person name="Kramer R."/>
            <person name="Lindquist E."/>
            <person name="Lucas S."/>
            <person name="Salamov A."/>
            <person name="McFadden G.I."/>
            <person name="Lane C.E."/>
            <person name="Keeling P.J."/>
            <person name="Gray M.W."/>
            <person name="Grigoriev I.V."/>
            <person name="Archibald J.M."/>
        </authorList>
    </citation>
    <scope>NUCLEOTIDE SEQUENCE</scope>
    <source>
        <strain evidence="2 4">CCMP2712</strain>
    </source>
</reference>
<keyword evidence="1" id="KW-0812">Transmembrane</keyword>
<dbReference type="GeneID" id="17288717"/>
<evidence type="ECO:0000313" key="3">
    <source>
        <dbReference type="EnsemblProtists" id="EKX31989"/>
    </source>
</evidence>
<keyword evidence="4" id="KW-1185">Reference proteome</keyword>
<feature type="transmembrane region" description="Helical" evidence="1">
    <location>
        <begin position="20"/>
        <end position="40"/>
    </location>
</feature>